<feature type="compositionally biased region" description="Acidic residues" evidence="11">
    <location>
        <begin position="1760"/>
        <end position="1772"/>
    </location>
</feature>
<evidence type="ECO:0000256" key="2">
    <source>
        <dbReference type="ARBA" id="ARBA00009889"/>
    </source>
</evidence>
<proteinExistence type="inferred from homology"/>
<dbReference type="EMBL" id="CM000883">
    <property type="protein sequence ID" value="PNT64060.1"/>
    <property type="molecule type" value="Genomic_DNA"/>
</dbReference>
<evidence type="ECO:0000259" key="13">
    <source>
        <dbReference type="PROSITE" id="PS51194"/>
    </source>
</evidence>
<dbReference type="SMART" id="SM00490">
    <property type="entry name" value="HELICc"/>
    <property type="match status" value="1"/>
</dbReference>
<dbReference type="Gene3D" id="3.40.50.300">
    <property type="entry name" value="P-loop containing nucleotide triphosphate hydrolases"/>
    <property type="match status" value="2"/>
</dbReference>
<dbReference type="InterPro" id="IPR006935">
    <property type="entry name" value="Helicase/UvrB_N"/>
</dbReference>
<dbReference type="SMART" id="SM00487">
    <property type="entry name" value="DEXDc"/>
    <property type="match status" value="1"/>
</dbReference>
<evidence type="ECO:0000256" key="7">
    <source>
        <dbReference type="ARBA" id="ARBA00022840"/>
    </source>
</evidence>
<dbReference type="InterPro" id="IPR044749">
    <property type="entry name" value="FANCM_DEXDc"/>
</dbReference>
<dbReference type="PROSITE" id="PS51194">
    <property type="entry name" value="HELICASE_CTER"/>
    <property type="match status" value="1"/>
</dbReference>
<dbReference type="ExpressionAtlas" id="A0A2K2CPV5">
    <property type="expression patterns" value="baseline"/>
</dbReference>
<keyword evidence="4" id="KW-0227">DNA damage</keyword>
<dbReference type="InterPro" id="IPR043502">
    <property type="entry name" value="DNA/RNA_pol_sf"/>
</dbReference>
<dbReference type="EMBL" id="CM000883">
    <property type="protein sequence ID" value="PNT64059.1"/>
    <property type="molecule type" value="Genomic_DNA"/>
</dbReference>
<dbReference type="Pfam" id="PF07727">
    <property type="entry name" value="RVT_2"/>
    <property type="match status" value="1"/>
</dbReference>
<dbReference type="SUPFAM" id="SSF56672">
    <property type="entry name" value="DNA/RNA polymerases"/>
    <property type="match status" value="1"/>
</dbReference>
<dbReference type="FunFam" id="3.40.50.300:FF:001992">
    <property type="entry name" value="ATP-dependent RNA helicase, putative"/>
    <property type="match status" value="1"/>
</dbReference>
<dbReference type="Pfam" id="PF04851">
    <property type="entry name" value="ResIII"/>
    <property type="match status" value="1"/>
</dbReference>
<dbReference type="CDD" id="cd18033">
    <property type="entry name" value="DEXDc_FANCM"/>
    <property type="match status" value="1"/>
</dbReference>
<evidence type="ECO:0000313" key="15">
    <source>
        <dbReference type="EnsemblPlants" id="PNT64058"/>
    </source>
</evidence>
<dbReference type="GO" id="GO:0045003">
    <property type="term" value="P:double-strand break repair via synthesis-dependent strand annealing"/>
    <property type="evidence" value="ECO:0000318"/>
    <property type="project" value="GO_Central"/>
</dbReference>
<dbReference type="GO" id="GO:0009378">
    <property type="term" value="F:four-way junction helicase activity"/>
    <property type="evidence" value="ECO:0000318"/>
    <property type="project" value="GO_Central"/>
</dbReference>
<dbReference type="GO" id="GO:0043138">
    <property type="term" value="F:3'-5' DNA helicase activity"/>
    <property type="evidence" value="ECO:0000318"/>
    <property type="project" value="GO_Central"/>
</dbReference>
<dbReference type="PANTHER" id="PTHR14025">
    <property type="entry name" value="FANCONI ANEMIA GROUP M FANCM FAMILY MEMBER"/>
    <property type="match status" value="1"/>
</dbReference>
<keyword evidence="3" id="KW-0547">Nucleotide-binding</keyword>
<dbReference type="Gramene" id="PNT64060">
    <property type="protein sequence ID" value="PNT64060"/>
    <property type="gene ID" value="BRADI_4g23960v3"/>
</dbReference>
<evidence type="ECO:0000313" key="16">
    <source>
        <dbReference type="Proteomes" id="UP000008810"/>
    </source>
</evidence>
<comment type="similarity">
    <text evidence="2">Belongs to the DEAD box helicase family. DEAH subfamily. FANCM sub-subfamily.</text>
</comment>
<dbReference type="EnsemblPlants" id="PNT64058">
    <property type="protein sequence ID" value="PNT64058"/>
    <property type="gene ID" value="BRADI_4g23960v3"/>
</dbReference>
<dbReference type="Gramene" id="PNT64059">
    <property type="protein sequence ID" value="PNT64059"/>
    <property type="gene ID" value="BRADI_4g23960v3"/>
</dbReference>
<accession>A0A2K2CPV5</accession>
<evidence type="ECO:0000259" key="12">
    <source>
        <dbReference type="PROSITE" id="PS51192"/>
    </source>
</evidence>
<evidence type="ECO:0000256" key="11">
    <source>
        <dbReference type="SAM" id="MobiDB-lite"/>
    </source>
</evidence>
<sequence>MVTRAQNGIFLPKRLFDCTASTTPSPIPSSARAALRDAHWHAAMQEEYDALINNNTWTLVPRPHGANLVSGKWIFRHKTRPDGFLERYKARWVVRGFSQRPGVDFGETFSPVVKSATIGTVLHLAAARAWPVHQLDVKNAFLHGILSERAYSQQPTGFVDPSQPDHVCLLSKSLYGLKQAPRAWYTRIATFLRSTGFVATTSDPSLFVLRHSIDAAYLLLYVDDIVLMASTERLLRHIITSLSSEFSMKDLGPLQLFLGIQVTRTAAGFFLSQEHYAEELLDRASMCNCTHADTPIDTKPKSSLTDGTPYADPSGYRSIVGALQYLTMTRPDIAYAIHQVCLHMHSPTDAHWQLAKRVLRYIQGTTSLGLQLRASSTVDITVYSDADWAGCPDTRRSTSGYCVFLGGSLVSWSSKRQVTVSRSSAEAEYHAVANAVAECTWLRQLLGELHYDIRTATAVFCDNVSAVYLAANPVHHKRTKHIGLNVHFVREKVAIGQVRVTHVPTTQQLADIMTKGLPTAVFDALCSSLSILHPDAVTAGGVSNVTWSCTFHSLSLFLSRSPLALSETLASPPKSPLPSQNSPKSANLREQAPMAGSPPSYHPVLDDDDGFDWDAAVREIDSACALAASASTAPAAVSTSAPPAQPWAAAPSWTAPLHVPSAAAAAPFPGPAVGGTRQSTLHRFVDSFTRRQASKENLPPAPVVPAAAPAGGGARFPESSDVGCSGRAGEDVAVEGSCAVALDHEAVQTWIYPTNVEVREYQQYIVQKALFTNTLVALPTGLGKTFIAAVVMYNYFRWFPEGKIVFTAPSRPLVTQQIEACHNTVGIPQEWAIDMKGNLSPEKRTSFWKSKRVFFVTPQILENDIRSGICMVKQLVCLVIDEAHRASGNHSYCSAVRELVASNVPLRILALTATPGSKHPDIQGVINNLHISELIHRDESDPEVQRYVNTRTVDLVKVPVGSDTAQINEMLLEIIRPHIAQLRAAGVIDNRDASNWTPHQLHILKEKFNQAPLPNLPLEKKKEIRRSFAAVVSLCRISKLLLSHGIKPAHQSIEATWSEGAWNLFSRNEVFIKAKEMMGSIVGKGVPSPKVHKLVEVLLDHFHKKNPKDSRVIIFSHYRESVKEILGALSDSGTGIFRPAQFIGQTSTGDRLKGQTQKMQQAILQKFRSGEYNILVATSIGEEGLDIMEVDLVICFDANVSPLRMIQRMGRTGRKHEGRVVVLACEGQELQGYTRKQGSTRTMKNLLRKRDKFDYHASPRMVPHVYKPEVKYVKLSIEKYVPHSKKIKVDASCVSPILNKLSEEDGQLIARYFIACKEDIWKPSLVAFPSFQVSPCDIYKVPHSFRTTDMLVDAMQQLQDLSFSTTKNTYVQCGSPLRESADVATVKDQAPEVECPYFSSGEVALSKSVCVPSSPVNKYPLHSFFSGDYVTVDVGGFVSITFVPALPRSAEINKDKTNINWQQKVQNKTTPFSGPTTDGAYSRNLIFVTNASSLAPHSPEYSKHDHDKHNIHPGSPSNTFTSPREKWDSPCNTKPGSPVLSVQQDSEELSPRLTHYIEEGIVPESPILDVNHQQLEIDSAANACFIPKVCSSKTHGQGVQTNGSGCQNGPLSFWKKGQISAGVTEFPSSSRDDVLDKIQARTEEPMCPSNAKMCSPAAHTPTANLLCDSLSDEWQVNSVVGDTSGSVQQAPKYRRLCKFGDKIKRVSSVSLNNRYDRFVEGQYDLANKTMPNQMEHAIGNKGKAKRRLDIYIDEEVEVSEDANISVDEDDGQSDDKYEDSFIDDQTTPTGQFTQSEQGGQNTGDMMAFYRRSLLTQSTVVLPSRYQDVSDNSAYRAGSSSCSSGNLHNPIETPRGIPQTHDTTGPSPLGSMERASSIKEQGEASVINCESTTKLDSRKRKLSFQQAVSIPVINLEPEPELEPAPPSAHLTTGVNNDIYWDDDAFFESLDFDAIEAQATEQLRLQKAQSAQKPAETKRASDLSFPPPSFDLGF</sequence>
<dbReference type="Pfam" id="PF00271">
    <property type="entry name" value="Helicase_C"/>
    <property type="match status" value="1"/>
</dbReference>
<dbReference type="InterPro" id="IPR027417">
    <property type="entry name" value="P-loop_NTPase"/>
</dbReference>
<evidence type="ECO:0000256" key="3">
    <source>
        <dbReference type="ARBA" id="ARBA00022741"/>
    </source>
</evidence>
<dbReference type="PANTHER" id="PTHR14025:SF20">
    <property type="entry name" value="FANCONI ANEMIA GROUP M PROTEIN"/>
    <property type="match status" value="1"/>
</dbReference>
<dbReference type="FunFam" id="3.40.50.300:FF:000861">
    <property type="entry name" value="Fanconi anemia, complementation group M"/>
    <property type="match status" value="1"/>
</dbReference>
<dbReference type="CDD" id="cd09272">
    <property type="entry name" value="RNase_HI_RT_Ty1"/>
    <property type="match status" value="1"/>
</dbReference>
<evidence type="ECO:0000256" key="6">
    <source>
        <dbReference type="ARBA" id="ARBA00022806"/>
    </source>
</evidence>
<feature type="compositionally biased region" description="Polar residues" evidence="11">
    <location>
        <begin position="1783"/>
        <end position="1802"/>
    </location>
</feature>
<feature type="region of interest" description="Disordered" evidence="11">
    <location>
        <begin position="692"/>
        <end position="714"/>
    </location>
</feature>
<dbReference type="OrthoDB" id="6513042at2759"/>
<dbReference type="Proteomes" id="UP000008810">
    <property type="component" value="Chromosome 4"/>
</dbReference>
<reference evidence="14" key="2">
    <citation type="submission" date="2017-06" db="EMBL/GenBank/DDBJ databases">
        <title>WGS assembly of Brachypodium distachyon.</title>
        <authorList>
            <consortium name="The International Brachypodium Initiative"/>
            <person name="Lucas S."/>
            <person name="Harmon-Smith M."/>
            <person name="Lail K."/>
            <person name="Tice H."/>
            <person name="Grimwood J."/>
            <person name="Bruce D."/>
            <person name="Barry K."/>
            <person name="Shu S."/>
            <person name="Lindquist E."/>
            <person name="Wang M."/>
            <person name="Pitluck S."/>
            <person name="Vogel J.P."/>
            <person name="Garvin D.F."/>
            <person name="Mockler T.C."/>
            <person name="Schmutz J."/>
            <person name="Rokhsar D."/>
            <person name="Bevan M.W."/>
        </authorList>
    </citation>
    <scope>NUCLEOTIDE SEQUENCE</scope>
    <source>
        <strain evidence="14">Bd21</strain>
    </source>
</reference>
<feature type="compositionally biased region" description="Basic and acidic residues" evidence="11">
    <location>
        <begin position="1500"/>
        <end position="1510"/>
    </location>
</feature>
<dbReference type="PROSITE" id="PS51192">
    <property type="entry name" value="HELICASE_ATP_BIND_1"/>
    <property type="match status" value="1"/>
</dbReference>
<gene>
    <name evidence="14" type="ORF">BRADI_4g23960v3</name>
</gene>
<reference evidence="14 15" key="1">
    <citation type="journal article" date="2010" name="Nature">
        <title>Genome sequencing and analysis of the model grass Brachypodium distachyon.</title>
        <authorList>
            <consortium name="International Brachypodium Initiative"/>
        </authorList>
    </citation>
    <scope>NUCLEOTIDE SEQUENCE [LARGE SCALE GENOMIC DNA]</scope>
    <source>
        <strain evidence="14 15">Bd21</strain>
    </source>
</reference>
<dbReference type="GO" id="GO:0016787">
    <property type="term" value="F:hydrolase activity"/>
    <property type="evidence" value="ECO:0007669"/>
    <property type="project" value="UniProtKB-KW"/>
</dbReference>
<keyword evidence="5" id="KW-0378">Hydrolase</keyword>
<evidence type="ECO:0000256" key="4">
    <source>
        <dbReference type="ARBA" id="ARBA00022763"/>
    </source>
</evidence>
<reference evidence="15" key="3">
    <citation type="submission" date="2018-08" db="UniProtKB">
        <authorList>
            <consortium name="EnsemblPlants"/>
        </authorList>
    </citation>
    <scope>IDENTIFICATION</scope>
    <source>
        <strain evidence="15">cv. Bd21</strain>
    </source>
</reference>
<feature type="domain" description="Helicase C-terminal" evidence="13">
    <location>
        <begin position="1098"/>
        <end position="1266"/>
    </location>
</feature>
<dbReference type="GO" id="GO:0005524">
    <property type="term" value="F:ATP binding"/>
    <property type="evidence" value="ECO:0007669"/>
    <property type="project" value="UniProtKB-KW"/>
</dbReference>
<dbReference type="InterPro" id="IPR013103">
    <property type="entry name" value="RVT_2"/>
</dbReference>
<keyword evidence="7" id="KW-0067">ATP-binding</keyword>
<keyword evidence="6" id="KW-0347">Helicase</keyword>
<dbReference type="SUPFAM" id="SSF52540">
    <property type="entry name" value="P-loop containing nucleoside triphosphate hydrolases"/>
    <property type="match status" value="1"/>
</dbReference>
<feature type="region of interest" description="Disordered" evidence="11">
    <location>
        <begin position="1760"/>
        <end position="1802"/>
    </location>
</feature>
<comment type="subcellular location">
    <subcellularLocation>
        <location evidence="1">Nucleus</location>
    </subcellularLocation>
</comment>
<keyword evidence="8" id="KW-0238">DNA-binding</keyword>
<dbReference type="EMBL" id="CM000883">
    <property type="protein sequence ID" value="PNT64058.1"/>
    <property type="molecule type" value="Genomic_DNA"/>
</dbReference>
<dbReference type="InterPro" id="IPR039686">
    <property type="entry name" value="FANCM/Mph1-like_ID"/>
</dbReference>
<organism evidence="14">
    <name type="scientific">Brachypodium distachyon</name>
    <name type="common">Purple false brome</name>
    <name type="synonym">Trachynia distachya</name>
    <dbReference type="NCBI Taxonomy" id="15368"/>
    <lineage>
        <taxon>Eukaryota</taxon>
        <taxon>Viridiplantae</taxon>
        <taxon>Streptophyta</taxon>
        <taxon>Embryophyta</taxon>
        <taxon>Tracheophyta</taxon>
        <taxon>Spermatophyta</taxon>
        <taxon>Magnoliopsida</taxon>
        <taxon>Liliopsida</taxon>
        <taxon>Poales</taxon>
        <taxon>Poaceae</taxon>
        <taxon>BOP clade</taxon>
        <taxon>Pooideae</taxon>
        <taxon>Stipodae</taxon>
        <taxon>Brachypodieae</taxon>
        <taxon>Brachypodium</taxon>
    </lineage>
</organism>
<feature type="region of interest" description="Disordered" evidence="11">
    <location>
        <begin position="1963"/>
        <end position="1992"/>
    </location>
</feature>
<dbReference type="EnsemblPlants" id="PNT64060">
    <property type="protein sequence ID" value="PNT64060"/>
    <property type="gene ID" value="BRADI_4g23960v3"/>
</dbReference>
<keyword evidence="10" id="KW-0539">Nucleus</keyword>
<feature type="compositionally biased region" description="Pro residues" evidence="11">
    <location>
        <begin position="1983"/>
        <end position="1992"/>
    </location>
</feature>
<feature type="domain" description="Helicase ATP-binding" evidence="12">
    <location>
        <begin position="765"/>
        <end position="933"/>
    </location>
</feature>
<dbReference type="GO" id="GO:0000400">
    <property type="term" value="F:four-way junction DNA binding"/>
    <property type="evidence" value="ECO:0000318"/>
    <property type="project" value="GO_Central"/>
</dbReference>
<dbReference type="InterPro" id="IPR001650">
    <property type="entry name" value="Helicase_C-like"/>
</dbReference>
<dbReference type="CDD" id="cd12091">
    <property type="entry name" value="FANCM_ID"/>
    <property type="match status" value="1"/>
</dbReference>
<dbReference type="InterPro" id="IPR014001">
    <property type="entry name" value="Helicase_ATP-bd"/>
</dbReference>
<evidence type="ECO:0000256" key="1">
    <source>
        <dbReference type="ARBA" id="ARBA00004123"/>
    </source>
</evidence>
<evidence type="ECO:0000256" key="5">
    <source>
        <dbReference type="ARBA" id="ARBA00022801"/>
    </source>
</evidence>
<dbReference type="EnsemblPlants" id="PNT64059">
    <property type="protein sequence ID" value="PNT64059"/>
    <property type="gene ID" value="BRADI_4g23960v3"/>
</dbReference>
<evidence type="ECO:0000256" key="10">
    <source>
        <dbReference type="ARBA" id="ARBA00023242"/>
    </source>
</evidence>
<dbReference type="GO" id="GO:0005634">
    <property type="term" value="C:nucleus"/>
    <property type="evidence" value="ECO:0007669"/>
    <property type="project" value="UniProtKB-SubCell"/>
</dbReference>
<feature type="region of interest" description="Disordered" evidence="11">
    <location>
        <begin position="1834"/>
        <end position="1872"/>
    </location>
</feature>
<dbReference type="InParanoid" id="A0A2K2CPV5"/>
<feature type="region of interest" description="Disordered" evidence="11">
    <location>
        <begin position="568"/>
        <end position="607"/>
    </location>
</feature>
<feature type="region of interest" description="Disordered" evidence="11">
    <location>
        <begin position="1497"/>
        <end position="1544"/>
    </location>
</feature>
<evidence type="ECO:0000256" key="9">
    <source>
        <dbReference type="ARBA" id="ARBA00023204"/>
    </source>
</evidence>
<dbReference type="GO" id="GO:0036297">
    <property type="term" value="P:interstrand cross-link repair"/>
    <property type="evidence" value="ECO:0000318"/>
    <property type="project" value="GO_Central"/>
</dbReference>
<protein>
    <submittedName>
        <fullName evidence="14 15">Uncharacterized protein</fullName>
    </submittedName>
</protein>
<name>A0A2K2CPV5_BRADI</name>
<feature type="compositionally biased region" description="Polar residues" evidence="11">
    <location>
        <begin position="1530"/>
        <end position="1544"/>
    </location>
</feature>
<keyword evidence="9" id="KW-0234">DNA repair</keyword>
<evidence type="ECO:0000256" key="8">
    <source>
        <dbReference type="ARBA" id="ARBA00023125"/>
    </source>
</evidence>
<dbReference type="Gramene" id="PNT64058">
    <property type="protein sequence ID" value="PNT64058"/>
    <property type="gene ID" value="BRADI_4g23960v3"/>
</dbReference>
<dbReference type="STRING" id="15368.A0A2K2CPV5"/>
<dbReference type="CDD" id="cd18801">
    <property type="entry name" value="SF2_C_FANCM_Hef"/>
    <property type="match status" value="1"/>
</dbReference>
<evidence type="ECO:0000313" key="14">
    <source>
        <dbReference type="EMBL" id="PNT64060.1"/>
    </source>
</evidence>
<keyword evidence="16" id="KW-1185">Reference proteome</keyword>